<gene>
    <name evidence="1" type="ORF">F2Q70_00039386</name>
</gene>
<comment type="caution">
    <text evidence="1">The sequence shown here is derived from an EMBL/GenBank/DDBJ whole genome shotgun (WGS) entry which is preliminary data.</text>
</comment>
<dbReference type="EMBL" id="QGKY02000190">
    <property type="protein sequence ID" value="KAF2591168.1"/>
    <property type="molecule type" value="Genomic_DNA"/>
</dbReference>
<protein>
    <submittedName>
        <fullName evidence="1">Uncharacterized protein</fullName>
    </submittedName>
</protein>
<reference evidence="1" key="1">
    <citation type="submission" date="2019-12" db="EMBL/GenBank/DDBJ databases">
        <title>Genome sequencing and annotation of Brassica cretica.</title>
        <authorList>
            <person name="Studholme D.J."/>
            <person name="Sarris P.F."/>
        </authorList>
    </citation>
    <scope>NUCLEOTIDE SEQUENCE</scope>
    <source>
        <strain evidence="1">PFS-102/07</strain>
        <tissue evidence="1">Leaf</tissue>
    </source>
</reference>
<organism evidence="1">
    <name type="scientific">Brassica cretica</name>
    <name type="common">Mustard</name>
    <dbReference type="NCBI Taxonomy" id="69181"/>
    <lineage>
        <taxon>Eukaryota</taxon>
        <taxon>Viridiplantae</taxon>
        <taxon>Streptophyta</taxon>
        <taxon>Embryophyta</taxon>
        <taxon>Tracheophyta</taxon>
        <taxon>Spermatophyta</taxon>
        <taxon>Magnoliopsida</taxon>
        <taxon>eudicotyledons</taxon>
        <taxon>Gunneridae</taxon>
        <taxon>Pentapetalae</taxon>
        <taxon>rosids</taxon>
        <taxon>malvids</taxon>
        <taxon>Brassicales</taxon>
        <taxon>Brassicaceae</taxon>
        <taxon>Brassiceae</taxon>
        <taxon>Brassica</taxon>
    </lineage>
</organism>
<accession>A0A8S9KC80</accession>
<sequence>MRLKFCVPELDTASSPSTHNLLHRFSLRSLLSQIFGLSSQALTLESRPVEVVALSTTLSSSLSRRPYQAHSLKSLPSQAHSPYDPLKLTLPTTLSSSLSRVLSRLESSPACSDCRCSSPACSDCRCSRGCI</sequence>
<evidence type="ECO:0000313" key="1">
    <source>
        <dbReference type="EMBL" id="KAF2591168.1"/>
    </source>
</evidence>
<proteinExistence type="predicted"/>
<name>A0A8S9KC80_BRACR</name>
<dbReference type="AlphaFoldDB" id="A0A8S9KC80"/>